<name>A0ABT9IEZ7_9ACTN</name>
<comment type="caution">
    <text evidence="2">The sequence shown here is derived from an EMBL/GenBank/DDBJ whole genome shotgun (WGS) entry which is preliminary data.</text>
</comment>
<sequence>MRLLVPAAVLLAVAGCSGGGGGTPPAPSPDAAGIGAAVEAGLLARDDVAAVDFRYKDTATDPASSTVDVTAKPGADPRAIHEEAVRLVWQSALQPLNSIGVNVVDPRDPVRGLSEVVDLLDPADTAPLEERYGPRPG</sequence>
<dbReference type="EMBL" id="JASNFN010000021">
    <property type="protein sequence ID" value="MDP5184155.1"/>
    <property type="molecule type" value="Genomic_DNA"/>
</dbReference>
<dbReference type="RefSeq" id="WP_306000747.1">
    <property type="nucleotide sequence ID" value="NZ_JASNFN010000021.1"/>
</dbReference>
<protein>
    <submittedName>
        <fullName evidence="2">Uncharacterized protein</fullName>
    </submittedName>
</protein>
<keyword evidence="3" id="KW-1185">Reference proteome</keyword>
<feature type="signal peptide" evidence="1">
    <location>
        <begin position="1"/>
        <end position="18"/>
    </location>
</feature>
<evidence type="ECO:0000313" key="3">
    <source>
        <dbReference type="Proteomes" id="UP001233673"/>
    </source>
</evidence>
<organism evidence="2 3">
    <name type="scientific">Blastococcus carthaginiensis</name>
    <dbReference type="NCBI Taxonomy" id="3050034"/>
    <lineage>
        <taxon>Bacteria</taxon>
        <taxon>Bacillati</taxon>
        <taxon>Actinomycetota</taxon>
        <taxon>Actinomycetes</taxon>
        <taxon>Geodermatophilales</taxon>
        <taxon>Geodermatophilaceae</taxon>
        <taxon>Blastococcus</taxon>
    </lineage>
</organism>
<feature type="chain" id="PRO_5047217957" evidence="1">
    <location>
        <begin position="19"/>
        <end position="137"/>
    </location>
</feature>
<proteinExistence type="predicted"/>
<keyword evidence="1" id="KW-0732">Signal</keyword>
<gene>
    <name evidence="2" type="ORF">QOZ88_16085</name>
</gene>
<dbReference type="Proteomes" id="UP001233673">
    <property type="component" value="Unassembled WGS sequence"/>
</dbReference>
<accession>A0ABT9IEZ7</accession>
<evidence type="ECO:0000313" key="2">
    <source>
        <dbReference type="EMBL" id="MDP5184155.1"/>
    </source>
</evidence>
<evidence type="ECO:0000256" key="1">
    <source>
        <dbReference type="SAM" id="SignalP"/>
    </source>
</evidence>
<dbReference type="PROSITE" id="PS51257">
    <property type="entry name" value="PROKAR_LIPOPROTEIN"/>
    <property type="match status" value="1"/>
</dbReference>
<reference evidence="3" key="1">
    <citation type="submission" date="2023-05" db="EMBL/GenBank/DDBJ databases">
        <title>Draft genome of Pseudofrankia sp. BMG5.37.</title>
        <authorList>
            <person name="Gtari M."/>
            <person name="Ghodhbane F."/>
            <person name="Sbissi I."/>
        </authorList>
    </citation>
    <scope>NUCLEOTIDE SEQUENCE [LARGE SCALE GENOMIC DNA]</scope>
    <source>
        <strain evidence="3">BMG 814</strain>
    </source>
</reference>